<dbReference type="Gene3D" id="3.10.450.40">
    <property type="match status" value="1"/>
</dbReference>
<feature type="compositionally biased region" description="Low complexity" evidence="1">
    <location>
        <begin position="170"/>
        <end position="185"/>
    </location>
</feature>
<evidence type="ECO:0000313" key="4">
    <source>
        <dbReference type="Proteomes" id="UP001185028"/>
    </source>
</evidence>
<accession>A0ABU1IT29</accession>
<gene>
    <name evidence="3" type="ORF">JOC58_000301</name>
</gene>
<feature type="region of interest" description="Disordered" evidence="1">
    <location>
        <begin position="101"/>
        <end position="239"/>
    </location>
</feature>
<feature type="compositionally biased region" description="Polar residues" evidence="1">
    <location>
        <begin position="146"/>
        <end position="158"/>
    </location>
</feature>
<sequence length="310" mass="32485">MSNKRLWIIGGAAALLILLCASIWVWNTSGQAKPLLNATQVGEQIQAQYPGEITSVVKNNDAYIVQLESDKGRYELNVSAQNGKVQSIRQLQGTQTVATATGTEATASSSSNEATTSTSDSAPATSGSATVPTTDSSSTTSAPGENGSTATPTEPANTESDRSKAESNMPASTPTTAPSSTQSVPDPVVPGGKGESSSTTPNKSPREDDKDKLPSPRPHPASPGKKDASSTVPYASNSLTEKQAEQIALRQVKGKVDDVDFKYSGKTGQQYYLVDIDTPDDREAVIQINAISGEVMSITWDDEGDADDKD</sequence>
<organism evidence="3 4">
    <name type="scientific">Paenibacillus hunanensis</name>
    <dbReference type="NCBI Taxonomy" id="539262"/>
    <lineage>
        <taxon>Bacteria</taxon>
        <taxon>Bacillati</taxon>
        <taxon>Bacillota</taxon>
        <taxon>Bacilli</taxon>
        <taxon>Bacillales</taxon>
        <taxon>Paenibacillaceae</taxon>
        <taxon>Paenibacillus</taxon>
    </lineage>
</organism>
<name>A0ABU1IT29_9BACL</name>
<dbReference type="EMBL" id="JAVDQH010000001">
    <property type="protein sequence ID" value="MDR6242417.1"/>
    <property type="molecule type" value="Genomic_DNA"/>
</dbReference>
<dbReference type="RefSeq" id="WP_188774876.1">
    <property type="nucleotide sequence ID" value="NZ_BMMB01000003.1"/>
</dbReference>
<feature type="compositionally biased region" description="Polar residues" evidence="1">
    <location>
        <begin position="229"/>
        <end position="239"/>
    </location>
</feature>
<evidence type="ECO:0000259" key="2">
    <source>
        <dbReference type="Pfam" id="PF03413"/>
    </source>
</evidence>
<feature type="compositionally biased region" description="Low complexity" evidence="1">
    <location>
        <begin position="101"/>
        <end position="143"/>
    </location>
</feature>
<comment type="caution">
    <text evidence="3">The sequence shown here is derived from an EMBL/GenBank/DDBJ whole genome shotgun (WGS) entry which is preliminary data.</text>
</comment>
<dbReference type="InterPro" id="IPR025711">
    <property type="entry name" value="PepSY"/>
</dbReference>
<reference evidence="3 4" key="1">
    <citation type="submission" date="2023-07" db="EMBL/GenBank/DDBJ databases">
        <title>Genomic Encyclopedia of Type Strains, Phase IV (KMG-IV): sequencing the most valuable type-strain genomes for metagenomic binning, comparative biology and taxonomic classification.</title>
        <authorList>
            <person name="Goeker M."/>
        </authorList>
    </citation>
    <scope>NUCLEOTIDE SEQUENCE [LARGE SCALE GENOMIC DNA]</scope>
    <source>
        <strain evidence="3 4">DSM 22170</strain>
    </source>
</reference>
<proteinExistence type="predicted"/>
<dbReference type="Proteomes" id="UP001185028">
    <property type="component" value="Unassembled WGS sequence"/>
</dbReference>
<protein>
    <submittedName>
        <fullName evidence="3">Membrane protein YkoI</fullName>
    </submittedName>
</protein>
<feature type="compositionally biased region" description="Basic and acidic residues" evidence="1">
    <location>
        <begin position="204"/>
        <end position="214"/>
    </location>
</feature>
<dbReference type="Pfam" id="PF03413">
    <property type="entry name" value="PepSY"/>
    <property type="match status" value="1"/>
</dbReference>
<keyword evidence="4" id="KW-1185">Reference proteome</keyword>
<evidence type="ECO:0000313" key="3">
    <source>
        <dbReference type="EMBL" id="MDR6242417.1"/>
    </source>
</evidence>
<feature type="domain" description="PepSY" evidence="2">
    <location>
        <begin position="239"/>
        <end position="298"/>
    </location>
</feature>
<evidence type="ECO:0000256" key="1">
    <source>
        <dbReference type="SAM" id="MobiDB-lite"/>
    </source>
</evidence>